<dbReference type="OrthoDB" id="4958399at2"/>
<feature type="compositionally biased region" description="Low complexity" evidence="4">
    <location>
        <begin position="179"/>
        <end position="199"/>
    </location>
</feature>
<feature type="signal peptide" evidence="6">
    <location>
        <begin position="1"/>
        <end position="28"/>
    </location>
</feature>
<evidence type="ECO:0000256" key="4">
    <source>
        <dbReference type="SAM" id="MobiDB-lite"/>
    </source>
</evidence>
<feature type="compositionally biased region" description="Low complexity" evidence="4">
    <location>
        <begin position="346"/>
        <end position="400"/>
    </location>
</feature>
<dbReference type="RefSeq" id="WP_121673918.1">
    <property type="nucleotide sequence ID" value="NZ_BMXM01000003.1"/>
</dbReference>
<keyword evidence="6" id="KW-0732">Signal</keyword>
<dbReference type="InterPro" id="IPR005528">
    <property type="entry name" value="ChpA-H"/>
</dbReference>
<evidence type="ECO:0000313" key="8">
    <source>
        <dbReference type="EMBL" id="RLP68307.1"/>
    </source>
</evidence>
<proteinExistence type="predicted"/>
<keyword evidence="3" id="KW-0034">Amyloid</keyword>
<evidence type="ECO:0000256" key="2">
    <source>
        <dbReference type="ARBA" id="ARBA00022889"/>
    </source>
</evidence>
<feature type="region of interest" description="Disordered" evidence="4">
    <location>
        <begin position="65"/>
        <end position="97"/>
    </location>
</feature>
<feature type="domain" description="Chaplin" evidence="7">
    <location>
        <begin position="24"/>
        <end position="63"/>
    </location>
</feature>
<comment type="caution">
    <text evidence="8">The sequence shown here is derived from an EMBL/GenBank/DDBJ whole genome shotgun (WGS) entry which is preliminary data.</text>
</comment>
<organism evidence="8 9">
    <name type="scientific">Mycetocola manganoxydans</name>
    <dbReference type="NCBI Taxonomy" id="699879"/>
    <lineage>
        <taxon>Bacteria</taxon>
        <taxon>Bacillati</taxon>
        <taxon>Actinomycetota</taxon>
        <taxon>Actinomycetes</taxon>
        <taxon>Micrococcales</taxon>
        <taxon>Microbacteriaceae</taxon>
        <taxon>Mycetocola</taxon>
    </lineage>
</organism>
<feature type="compositionally biased region" description="Low complexity" evidence="4">
    <location>
        <begin position="138"/>
        <end position="149"/>
    </location>
</feature>
<feature type="region of interest" description="Disordered" evidence="4">
    <location>
        <begin position="119"/>
        <end position="161"/>
    </location>
</feature>
<protein>
    <submittedName>
        <fullName evidence="8">DUF320 domain-containing protein</fullName>
    </submittedName>
</protein>
<sequence>MKRTISRCLYGVLFAGGITLFGATAAHADTTGDDGVLSGTLVDAVVSIPVTIGGNTVSLIGDSDSDAAATTSAPAAASAPSSSTTSGNGSVAGGTQTTPVVSIPVTVVGNSVAGIGDAATSGAETPAPAAAPAPAAPAAPAATPGAATSGDQSVGGGTQVSPTVTAPVTIAGNSVAVVGNSSSSGAETPAAESATPASGVATTGDDSVLGGTQVAPVISVPINLGGNAVSVLGDAGTTDATTAVSGAPAASGADASTSGDESVLGGTQIVPAISIPINLGGNAVSVIGDAVTTGSSTGGAQAPATPAGSVTSGNDSVLGGAQVAPIVSLPITIGGNTVSVIGDAETAPAVPTTPGVPSTPGTPSTPGSPSDPATPVTPIDPATPVTPIDPATPATPDAPASVPAEDSDTSVVETETRSSAARVTASAPALPATGANVIALVALGALLLLFGAVAIRVGRLQRN</sequence>
<evidence type="ECO:0000256" key="5">
    <source>
        <dbReference type="SAM" id="Phobius"/>
    </source>
</evidence>
<gene>
    <name evidence="8" type="ORF">D9V29_13835</name>
</gene>
<evidence type="ECO:0000256" key="6">
    <source>
        <dbReference type="SAM" id="SignalP"/>
    </source>
</evidence>
<feature type="compositionally biased region" description="Low complexity" evidence="4">
    <location>
        <begin position="119"/>
        <end position="128"/>
    </location>
</feature>
<keyword evidence="1" id="KW-0964">Secreted</keyword>
<evidence type="ECO:0000256" key="1">
    <source>
        <dbReference type="ARBA" id="ARBA00022512"/>
    </source>
</evidence>
<feature type="chain" id="PRO_5018258539" evidence="6">
    <location>
        <begin position="29"/>
        <end position="463"/>
    </location>
</feature>
<feature type="region of interest" description="Disordered" evidence="4">
    <location>
        <begin position="179"/>
        <end position="204"/>
    </location>
</feature>
<evidence type="ECO:0000313" key="9">
    <source>
        <dbReference type="Proteomes" id="UP000270299"/>
    </source>
</evidence>
<reference evidence="8 9" key="1">
    <citation type="submission" date="2018-10" db="EMBL/GenBank/DDBJ databases">
        <authorList>
            <person name="Li J."/>
        </authorList>
    </citation>
    <scope>NUCLEOTIDE SEQUENCE [LARGE SCALE GENOMIC DNA]</scope>
    <source>
        <strain evidence="8 9">CCTCC AB209002</strain>
    </source>
</reference>
<keyword evidence="5" id="KW-0472">Membrane</keyword>
<feature type="compositionally biased region" description="Low complexity" evidence="4">
    <location>
        <begin position="66"/>
        <end position="97"/>
    </location>
</feature>
<feature type="transmembrane region" description="Helical" evidence="5">
    <location>
        <begin position="437"/>
        <end position="457"/>
    </location>
</feature>
<evidence type="ECO:0000259" key="7">
    <source>
        <dbReference type="Pfam" id="PF03777"/>
    </source>
</evidence>
<feature type="region of interest" description="Disordered" evidence="4">
    <location>
        <begin position="346"/>
        <end position="426"/>
    </location>
</feature>
<keyword evidence="5" id="KW-1133">Transmembrane helix</keyword>
<keyword evidence="2" id="KW-0130">Cell adhesion</keyword>
<dbReference type="EMBL" id="RCUV01000021">
    <property type="protein sequence ID" value="RLP68307.1"/>
    <property type="molecule type" value="Genomic_DNA"/>
</dbReference>
<keyword evidence="9" id="KW-1185">Reference proteome</keyword>
<name>A0A3L6ZKE4_9MICO</name>
<keyword evidence="1" id="KW-0134">Cell wall</keyword>
<dbReference type="AlphaFoldDB" id="A0A3L6ZKE4"/>
<accession>A0A3L6ZKE4</accession>
<evidence type="ECO:0000256" key="3">
    <source>
        <dbReference type="ARBA" id="ARBA00023087"/>
    </source>
</evidence>
<feature type="compositionally biased region" description="Low complexity" evidence="4">
    <location>
        <begin position="417"/>
        <end position="426"/>
    </location>
</feature>
<dbReference type="Proteomes" id="UP000270299">
    <property type="component" value="Unassembled WGS sequence"/>
</dbReference>
<dbReference type="Pfam" id="PF03777">
    <property type="entry name" value="ChpA-C"/>
    <property type="match status" value="1"/>
</dbReference>
<keyword evidence="5" id="KW-0812">Transmembrane</keyword>
<dbReference type="GO" id="GO:0007155">
    <property type="term" value="P:cell adhesion"/>
    <property type="evidence" value="ECO:0007669"/>
    <property type="project" value="UniProtKB-KW"/>
</dbReference>